<dbReference type="EMBL" id="DRIG01000010">
    <property type="protein sequence ID" value="HEC77652.1"/>
    <property type="molecule type" value="Genomic_DNA"/>
</dbReference>
<proteinExistence type="predicted"/>
<sequence length="69" mass="7753">MIFFIRIWISGEVFGEVVLYTSKGNISKVQTSDKGFMLGCYSGSFGICTRRLDKENGPASRKTKIIKIE</sequence>
<evidence type="ECO:0000313" key="2">
    <source>
        <dbReference type="Proteomes" id="UP000885826"/>
    </source>
</evidence>
<protein>
    <submittedName>
        <fullName evidence="1">Uncharacterized protein</fullName>
    </submittedName>
</protein>
<evidence type="ECO:0000313" key="1">
    <source>
        <dbReference type="EMBL" id="HEC77652.1"/>
    </source>
</evidence>
<dbReference type="Proteomes" id="UP000885826">
    <property type="component" value="Unassembled WGS sequence"/>
</dbReference>
<name>A0A9C9JZ20_UNCW3</name>
<organism evidence="1 2">
    <name type="scientific">candidate division WOR-3 bacterium</name>
    <dbReference type="NCBI Taxonomy" id="2052148"/>
    <lineage>
        <taxon>Bacteria</taxon>
        <taxon>Bacteria division WOR-3</taxon>
    </lineage>
</organism>
<gene>
    <name evidence="1" type="ORF">ENI34_00740</name>
</gene>
<comment type="caution">
    <text evidence="1">The sequence shown here is derived from an EMBL/GenBank/DDBJ whole genome shotgun (WGS) entry which is preliminary data.</text>
</comment>
<dbReference type="AlphaFoldDB" id="A0A9C9JZ20"/>
<accession>A0A9C9JZ20</accession>
<reference evidence="1" key="1">
    <citation type="journal article" date="2020" name="mSystems">
        <title>Genome- and Community-Level Interaction Insights into Carbon Utilization and Element Cycling Functions of Hydrothermarchaeota in Hydrothermal Sediment.</title>
        <authorList>
            <person name="Zhou Z."/>
            <person name="Liu Y."/>
            <person name="Xu W."/>
            <person name="Pan J."/>
            <person name="Luo Z.H."/>
            <person name="Li M."/>
        </authorList>
    </citation>
    <scope>NUCLEOTIDE SEQUENCE</scope>
    <source>
        <strain evidence="1">HyVt-388</strain>
    </source>
</reference>